<dbReference type="GeneID" id="38774727"/>
<keyword evidence="2" id="KW-1185">Reference proteome</keyword>
<sequence length="117" mass="13423">MYIMLAGGHPFDYDKMPGESEWYSYRQSEPLDDGSQISLSQNSVQTDCIVKKRIVHCEPEFPGMLWRSIPHAQALCSHLLVYDYLHRATVFHALQSDWFLSELAELEAAYNERIGAA</sequence>
<gene>
    <name evidence="1" type="ORF">SCP_0106920</name>
</gene>
<comment type="caution">
    <text evidence="1">The sequence shown here is derived from an EMBL/GenBank/DDBJ whole genome shotgun (WGS) entry which is preliminary data.</text>
</comment>
<accession>A0A401G6L8</accession>
<dbReference type="SUPFAM" id="SSF56112">
    <property type="entry name" value="Protein kinase-like (PK-like)"/>
    <property type="match status" value="1"/>
</dbReference>
<proteinExistence type="predicted"/>
<dbReference type="RefSeq" id="XP_027608723.1">
    <property type="nucleotide sequence ID" value="XM_027752922.1"/>
</dbReference>
<dbReference type="STRING" id="139825.A0A401G6L8"/>
<dbReference type="InterPro" id="IPR011009">
    <property type="entry name" value="Kinase-like_dom_sf"/>
</dbReference>
<name>A0A401G6L8_9APHY</name>
<organism evidence="1 2">
    <name type="scientific">Sparassis crispa</name>
    <dbReference type="NCBI Taxonomy" id="139825"/>
    <lineage>
        <taxon>Eukaryota</taxon>
        <taxon>Fungi</taxon>
        <taxon>Dikarya</taxon>
        <taxon>Basidiomycota</taxon>
        <taxon>Agaricomycotina</taxon>
        <taxon>Agaricomycetes</taxon>
        <taxon>Polyporales</taxon>
        <taxon>Sparassidaceae</taxon>
        <taxon>Sparassis</taxon>
    </lineage>
</organism>
<protein>
    <submittedName>
        <fullName evidence="1">Uncharacterized protein</fullName>
    </submittedName>
</protein>
<dbReference type="Gene3D" id="1.10.510.10">
    <property type="entry name" value="Transferase(Phosphotransferase) domain 1"/>
    <property type="match status" value="1"/>
</dbReference>
<dbReference type="InParanoid" id="A0A401G6L8"/>
<dbReference type="AlphaFoldDB" id="A0A401G6L8"/>
<reference evidence="1 2" key="1">
    <citation type="journal article" date="2018" name="Sci. Rep.">
        <title>Genome sequence of the cauliflower mushroom Sparassis crispa (Hanabiratake) and its association with beneficial usage.</title>
        <authorList>
            <person name="Kiyama R."/>
            <person name="Furutani Y."/>
            <person name="Kawaguchi K."/>
            <person name="Nakanishi T."/>
        </authorList>
    </citation>
    <scope>NUCLEOTIDE SEQUENCE [LARGE SCALE GENOMIC DNA]</scope>
</reference>
<evidence type="ECO:0000313" key="1">
    <source>
        <dbReference type="EMBL" id="GBE77810.1"/>
    </source>
</evidence>
<dbReference type="EMBL" id="BFAD01000001">
    <property type="protein sequence ID" value="GBE77810.1"/>
    <property type="molecule type" value="Genomic_DNA"/>
</dbReference>
<dbReference type="Proteomes" id="UP000287166">
    <property type="component" value="Unassembled WGS sequence"/>
</dbReference>
<evidence type="ECO:0000313" key="2">
    <source>
        <dbReference type="Proteomes" id="UP000287166"/>
    </source>
</evidence>